<dbReference type="GO" id="GO:0050071">
    <property type="term" value="F:phosphatidylglycerol lysyltransferase activity"/>
    <property type="evidence" value="ECO:0007669"/>
    <property type="project" value="UniProtKB-EC"/>
</dbReference>
<feature type="transmembrane region" description="Helical" evidence="6">
    <location>
        <begin position="289"/>
        <end position="309"/>
    </location>
</feature>
<keyword evidence="2" id="KW-1003">Cell membrane</keyword>
<feature type="transmembrane region" description="Helical" evidence="6">
    <location>
        <begin position="61"/>
        <end position="85"/>
    </location>
</feature>
<dbReference type="Pfam" id="PF09924">
    <property type="entry name" value="LPG_synthase_C"/>
    <property type="match status" value="1"/>
</dbReference>
<evidence type="ECO:0000256" key="1">
    <source>
        <dbReference type="ARBA" id="ARBA00004651"/>
    </source>
</evidence>
<proteinExistence type="predicted"/>
<keyword evidence="3 6" id="KW-0812">Transmembrane</keyword>
<gene>
    <name evidence="8" type="primary">mprF</name>
    <name evidence="8" type="ORF">CGERO_05325</name>
</gene>
<dbReference type="OrthoDB" id="594838at2"/>
<evidence type="ECO:0000256" key="5">
    <source>
        <dbReference type="ARBA" id="ARBA00023136"/>
    </source>
</evidence>
<reference evidence="8 9" key="1">
    <citation type="submission" date="2018-11" db="EMBL/GenBank/DDBJ databases">
        <authorList>
            <person name="Kleinhagauer T."/>
            <person name="Glaeser S.P."/>
            <person name="Spergser J."/>
            <person name="Ruckert C."/>
            <person name="Kaempfer P."/>
            <person name="Busse H.-J."/>
        </authorList>
    </citation>
    <scope>NUCLEOTIDE SEQUENCE [LARGE SCALE GENOMIC DNA]</scope>
    <source>
        <strain evidence="8 9">W8</strain>
    </source>
</reference>
<keyword evidence="8" id="KW-0808">Transferase</keyword>
<dbReference type="Proteomes" id="UP000271587">
    <property type="component" value="Chromosome"/>
</dbReference>
<dbReference type="AlphaFoldDB" id="A0A3G6J5T0"/>
<dbReference type="SUPFAM" id="SSF144091">
    <property type="entry name" value="Rhomboid-like"/>
    <property type="match status" value="1"/>
</dbReference>
<evidence type="ECO:0000313" key="9">
    <source>
        <dbReference type="Proteomes" id="UP000271587"/>
    </source>
</evidence>
<dbReference type="EMBL" id="CP033897">
    <property type="protein sequence ID" value="AZA11374.1"/>
    <property type="molecule type" value="Genomic_DNA"/>
</dbReference>
<dbReference type="GO" id="GO:0055091">
    <property type="term" value="P:phospholipid homeostasis"/>
    <property type="evidence" value="ECO:0007669"/>
    <property type="project" value="TreeGrafter"/>
</dbReference>
<feature type="transmembrane region" description="Helical" evidence="6">
    <location>
        <begin position="184"/>
        <end position="201"/>
    </location>
</feature>
<dbReference type="InterPro" id="IPR051211">
    <property type="entry name" value="PG_lysyltransferase"/>
</dbReference>
<dbReference type="PANTHER" id="PTHR34697:SF2">
    <property type="entry name" value="PHOSPHATIDYLGLYCEROL LYSYLTRANSFERASE"/>
    <property type="match status" value="1"/>
</dbReference>
<feature type="transmembrane region" description="Helical" evidence="6">
    <location>
        <begin position="162"/>
        <end position="178"/>
    </location>
</feature>
<evidence type="ECO:0000256" key="4">
    <source>
        <dbReference type="ARBA" id="ARBA00022989"/>
    </source>
</evidence>
<keyword evidence="4 6" id="KW-1133">Transmembrane helix</keyword>
<keyword evidence="8" id="KW-0012">Acyltransferase</keyword>
<feature type="domain" description="Phosphatidylglycerol lysyltransferase C-terminal" evidence="7">
    <location>
        <begin position="562"/>
        <end position="810"/>
    </location>
</feature>
<dbReference type="InterPro" id="IPR035952">
    <property type="entry name" value="Rhomboid-like_sf"/>
</dbReference>
<evidence type="ECO:0000259" key="7">
    <source>
        <dbReference type="Pfam" id="PF09924"/>
    </source>
</evidence>
<dbReference type="InterPro" id="IPR024320">
    <property type="entry name" value="LPG_synthase_C"/>
</dbReference>
<dbReference type="GO" id="GO:0005886">
    <property type="term" value="C:plasma membrane"/>
    <property type="evidence" value="ECO:0007669"/>
    <property type="project" value="UniProtKB-SubCell"/>
</dbReference>
<feature type="transmembrane region" description="Helical" evidence="6">
    <location>
        <begin position="222"/>
        <end position="240"/>
    </location>
</feature>
<dbReference type="RefSeq" id="WP_123933925.1">
    <property type="nucleotide sequence ID" value="NZ_CP033897.1"/>
</dbReference>
<name>A0A3G6J5T0_9CORY</name>
<dbReference type="KEGG" id="cgk:CGERO_05325"/>
<feature type="transmembrane region" description="Helical" evidence="6">
    <location>
        <begin position="386"/>
        <end position="408"/>
    </location>
</feature>
<evidence type="ECO:0000256" key="3">
    <source>
        <dbReference type="ARBA" id="ARBA00022692"/>
    </source>
</evidence>
<feature type="transmembrane region" description="Helical" evidence="6">
    <location>
        <begin position="97"/>
        <end position="119"/>
    </location>
</feature>
<evidence type="ECO:0000256" key="2">
    <source>
        <dbReference type="ARBA" id="ARBA00022475"/>
    </source>
</evidence>
<feature type="transmembrane region" description="Helical" evidence="6">
    <location>
        <begin position="316"/>
        <end position="334"/>
    </location>
</feature>
<keyword evidence="5 6" id="KW-0472">Membrane</keyword>
<accession>A0A3G6J5T0</accession>
<dbReference type="EC" id="2.3.2.3" evidence="8"/>
<evidence type="ECO:0000313" key="8">
    <source>
        <dbReference type="EMBL" id="AZA11374.1"/>
    </source>
</evidence>
<feature type="transmembrane region" description="Helical" evidence="6">
    <location>
        <begin position="139"/>
        <end position="157"/>
    </location>
</feature>
<comment type="subcellular location">
    <subcellularLocation>
        <location evidence="1">Cell membrane</location>
        <topology evidence="1">Multi-pass membrane protein</topology>
    </subcellularLocation>
</comment>
<evidence type="ECO:0000256" key="6">
    <source>
        <dbReference type="SAM" id="Phobius"/>
    </source>
</evidence>
<dbReference type="PANTHER" id="PTHR34697">
    <property type="entry name" value="PHOSPHATIDYLGLYCEROL LYSYLTRANSFERASE"/>
    <property type="match status" value="1"/>
</dbReference>
<organism evidence="8 9">
    <name type="scientific">Corynebacterium gerontici</name>
    <dbReference type="NCBI Taxonomy" id="2079234"/>
    <lineage>
        <taxon>Bacteria</taxon>
        <taxon>Bacillati</taxon>
        <taxon>Actinomycetota</taxon>
        <taxon>Actinomycetes</taxon>
        <taxon>Mycobacteriales</taxon>
        <taxon>Corynebacteriaceae</taxon>
        <taxon>Corynebacterium</taxon>
    </lineage>
</organism>
<protein>
    <submittedName>
        <fullName evidence="8">Phosphatidylglycerol lysyltransferase</fullName>
        <ecNumber evidence="8">2.3.2.3</ecNumber>
    </submittedName>
</protein>
<keyword evidence="9" id="KW-1185">Reference proteome</keyword>
<sequence length="848" mass="92322">MNPGLFRKLGITSLQGLRAVPVTLTLVAVMWLLFAMETAQKNPTETLFGFLPDDAIASADWITAGLTAGTLVNMVWSTLAALVFATAAEVKLGSKRFILAAFVMSALSMPIGMLAAHVVEAIGMNQWGTDLLRDAVLTPIGWIFGAAAVASASMGVVWSRRVRVALVTITVALIAFSGTMTDFVALAAVVLGLLIGKMQLGGQSYAKLPKKALRSSLREGRLLVGVALFGVALGPAIVAMSPDGHSPLTLVSSMMWTPALVQQYLERSCVQGGEIQACHEAIQAASDNAVAAMVAALVPLMLQAVLSFGLAKGRRVAWWMSLALQIGTIAILLLQLESFSADIDDATVLGLNVFWLLVPWLASIVLLLVTRRWFFVDVDKRGWRAFWIKVAALGLVSATFVVVAFLVATPDTAFSTAFGHAISKLPEHFVPLSSGWMGDSPTRVMGHRATVISLWAANLFWFGLAIATWQLISTVPDAASAQGRRRMLAMLEEGSGDHLSWMTLWQNNRYWFSDDPSVPGAVAYQVRKGIAVTVGEPVCGPLPALEESEEAHGHELAPAPEQHRLQLARAFALFAHQQGWQVAWYSVREEFALELDADGFKRLHVAEESIMNCENTEFKGKKFQNIRTARNRAGKEGVSTVWGSWEEIGPELQRKVEELSEAWVAEKALPEMGFTLGTLEELRVEGTMLLLAVDDEGTLHGVTSWLPVYEQGHLVGFTLDFMRRNARGFRPVIEFLLAEATVRAKEAGCSWISLSGAPLAPSKQAGDSTDALGQLLNLVGEMIEPLYGFRSLAFSKNKFHPEHQGWYLCYNDELALPSIGLAVTQCYLPQMKVEDASNVMKTWWASKA</sequence>
<feature type="transmembrane region" description="Helical" evidence="6">
    <location>
        <begin position="16"/>
        <end position="34"/>
    </location>
</feature>
<feature type="transmembrane region" description="Helical" evidence="6">
    <location>
        <begin position="354"/>
        <end position="374"/>
    </location>
</feature>